<dbReference type="CDD" id="cd11529">
    <property type="entry name" value="NTP-PPase_MazG_Cterm"/>
    <property type="match status" value="1"/>
</dbReference>
<dbReference type="GO" id="GO:0046052">
    <property type="term" value="P:UTP catabolic process"/>
    <property type="evidence" value="ECO:0007669"/>
    <property type="project" value="TreeGrafter"/>
</dbReference>
<dbReference type="FunFam" id="1.10.287.1080:FF:000001">
    <property type="entry name" value="Nucleoside triphosphate pyrophosphohydrolase"/>
    <property type="match status" value="1"/>
</dbReference>
<dbReference type="NCBIfam" id="TIGR00444">
    <property type="entry name" value="mazG"/>
    <property type="match status" value="1"/>
</dbReference>
<dbReference type="InterPro" id="IPR011551">
    <property type="entry name" value="NTP_PyrPHydrolase_MazG"/>
</dbReference>
<dbReference type="InterPro" id="IPR048015">
    <property type="entry name" value="NTP-PPase_MazG-like_N"/>
</dbReference>
<dbReference type="InterPro" id="IPR035996">
    <property type="entry name" value="4pyrrol_Methylase_sf"/>
</dbReference>
<accession>A0A136Q8C3</accession>
<dbReference type="CDD" id="cd11528">
    <property type="entry name" value="NTP-PPase_MazG_Nterm"/>
    <property type="match status" value="1"/>
</dbReference>
<organism evidence="2 3">
    <name type="scientific">Christensenella minuta</name>
    <dbReference type="NCBI Taxonomy" id="626937"/>
    <lineage>
        <taxon>Bacteria</taxon>
        <taxon>Bacillati</taxon>
        <taxon>Bacillota</taxon>
        <taxon>Clostridia</taxon>
        <taxon>Christensenellales</taxon>
        <taxon>Christensenellaceae</taxon>
        <taxon>Christensenella</taxon>
    </lineage>
</organism>
<dbReference type="OrthoDB" id="9808939at2"/>
<dbReference type="KEGG" id="cmiu:B1H56_06810"/>
<dbReference type="GO" id="GO:0008168">
    <property type="term" value="F:methyltransferase activity"/>
    <property type="evidence" value="ECO:0007669"/>
    <property type="project" value="InterPro"/>
</dbReference>
<dbReference type="GO" id="GO:0047429">
    <property type="term" value="F:nucleoside triphosphate diphosphatase activity"/>
    <property type="evidence" value="ECO:0007669"/>
    <property type="project" value="InterPro"/>
</dbReference>
<dbReference type="PANTHER" id="PTHR30522">
    <property type="entry name" value="NUCLEOSIDE TRIPHOSPHATE PYROPHOSPHOHYDROLASE"/>
    <property type="match status" value="1"/>
</dbReference>
<dbReference type="EMBL" id="LSZW01000022">
    <property type="protein sequence ID" value="KXK66918.1"/>
    <property type="molecule type" value="Genomic_DNA"/>
</dbReference>
<proteinExistence type="predicted"/>
<dbReference type="GO" id="GO:0046076">
    <property type="term" value="P:dTTP catabolic process"/>
    <property type="evidence" value="ECO:0007669"/>
    <property type="project" value="TreeGrafter"/>
</dbReference>
<gene>
    <name evidence="2" type="ORF">HMPREF3293_00222</name>
</gene>
<dbReference type="NCBIfam" id="NF007113">
    <property type="entry name" value="PRK09562.1"/>
    <property type="match status" value="1"/>
</dbReference>
<protein>
    <submittedName>
        <fullName evidence="2">MazG family protein</fullName>
    </submittedName>
</protein>
<dbReference type="GO" id="GO:0046081">
    <property type="term" value="P:dUTP catabolic process"/>
    <property type="evidence" value="ECO:0007669"/>
    <property type="project" value="TreeGrafter"/>
</dbReference>
<keyword evidence="3" id="KW-1185">Reference proteome</keyword>
<name>A0A136Q8C3_9FIRM</name>
<evidence type="ECO:0000259" key="1">
    <source>
        <dbReference type="Pfam" id="PF03819"/>
    </source>
</evidence>
<dbReference type="GO" id="GO:0006950">
    <property type="term" value="P:response to stress"/>
    <property type="evidence" value="ECO:0007669"/>
    <property type="project" value="UniProtKB-ARBA"/>
</dbReference>
<reference evidence="2 3" key="1">
    <citation type="submission" date="2016-02" db="EMBL/GenBank/DDBJ databases">
        <authorList>
            <person name="Wen L."/>
            <person name="He K."/>
            <person name="Yang H."/>
        </authorList>
    </citation>
    <scope>NUCLEOTIDE SEQUENCE [LARGE SCALE GENOMIC DNA]</scope>
    <source>
        <strain evidence="2 3">DSM 22607</strain>
    </source>
</reference>
<dbReference type="Pfam" id="PF03819">
    <property type="entry name" value="MazG"/>
    <property type="match status" value="1"/>
</dbReference>
<dbReference type="PANTHER" id="PTHR30522:SF0">
    <property type="entry name" value="NUCLEOSIDE TRIPHOSPHATE PYROPHOSPHOHYDROLASE"/>
    <property type="match status" value="1"/>
</dbReference>
<dbReference type="InterPro" id="IPR004518">
    <property type="entry name" value="MazG-like_dom"/>
</dbReference>
<dbReference type="GO" id="GO:0046047">
    <property type="term" value="P:TTP catabolic process"/>
    <property type="evidence" value="ECO:0007669"/>
    <property type="project" value="TreeGrafter"/>
</dbReference>
<feature type="domain" description="NTP pyrophosphohydrolase MazG-like" evidence="1">
    <location>
        <begin position="284"/>
        <end position="357"/>
    </location>
</feature>
<dbReference type="PATRIC" id="fig|626937.4.peg.224"/>
<dbReference type="SUPFAM" id="SSF101386">
    <property type="entry name" value="all-alpha NTP pyrophosphatases"/>
    <property type="match status" value="2"/>
</dbReference>
<dbReference type="SUPFAM" id="SSF53790">
    <property type="entry name" value="Tetrapyrrole methylase"/>
    <property type="match status" value="1"/>
</dbReference>
<dbReference type="STRING" id="626937.HMPREF3293_00222"/>
<evidence type="ECO:0000313" key="3">
    <source>
        <dbReference type="Proteomes" id="UP000070366"/>
    </source>
</evidence>
<evidence type="ECO:0000313" key="2">
    <source>
        <dbReference type="EMBL" id="KXK66918.1"/>
    </source>
</evidence>
<comment type="caution">
    <text evidence="2">The sequence shown here is derived from an EMBL/GenBank/DDBJ whole genome shotgun (WGS) entry which is preliminary data.</text>
</comment>
<dbReference type="GO" id="GO:0006203">
    <property type="term" value="P:dGTP catabolic process"/>
    <property type="evidence" value="ECO:0007669"/>
    <property type="project" value="TreeGrafter"/>
</dbReference>
<dbReference type="InterPro" id="IPR048011">
    <property type="entry name" value="NTP-PPase_MazG-like_C"/>
</dbReference>
<dbReference type="AlphaFoldDB" id="A0A136Q8C3"/>
<dbReference type="Proteomes" id="UP000070366">
    <property type="component" value="Unassembled WGS sequence"/>
</dbReference>
<dbReference type="GO" id="GO:0046061">
    <property type="term" value="P:dATP catabolic process"/>
    <property type="evidence" value="ECO:0007669"/>
    <property type="project" value="TreeGrafter"/>
</dbReference>
<sequence length="524" mass="57708">MQLGPSIRFKGASGTSPAVPVAKQAESGYNFEMSMNGKSGTVMDLQIVELVPEADMLPLRAARAIREADTVILQSERAECAGQIREWNQSIVTLDDLFETAEDFDALYTAGAQRIAQAAGGKAVFCLLGDAGTNGFIQELLRLGIEPDYISCGSAAAAALTAAHGIFSFDEYSVFSARDLEGAIFDTTGALVITGVDNAYSAEGVKCALAEYYAEDTEGLLYAGGSSAPVKLYDLDRNVELGTGGIFVLPPVPFYEKERYGLYDLVRVMKVLRGENGCPWDREQTHESLRQYILEEAYEAVDAIDADDICALYDELGDVFLQVVFHAEVARQCGEFDIDDVATAVCKKMIHRHPHIFGDGKADTAKEVVTNWEAIKRREKNNETFVSVLRDVPRSMGAMMRAYKLQKKAAAVGFDWSGAKEALPKVEEELAEWKVELHGGTKDAMEDEAGDLLFAIINVLRLMKTNPELCLNKTCEKFIERLAFMEEHAEKELSELTLPELDCLWERAKHEKADKIGKNAEKMG</sequence>
<dbReference type="Gene3D" id="1.10.287.1080">
    <property type="entry name" value="MazG-like"/>
    <property type="match status" value="2"/>
</dbReference>